<comment type="caution">
    <text evidence="1">The sequence shown here is derived from an EMBL/GenBank/DDBJ whole genome shotgun (WGS) entry which is preliminary data.</text>
</comment>
<accession>A0A250WY52</accession>
<gene>
    <name evidence="1" type="ORF">CEUSTIGMA_g3063.t1</name>
</gene>
<dbReference type="AlphaFoldDB" id="A0A250WY52"/>
<reference evidence="1 2" key="1">
    <citation type="submission" date="2017-08" db="EMBL/GenBank/DDBJ databases">
        <title>Acidophilic green algal genome provides insights into adaptation to an acidic environment.</title>
        <authorList>
            <person name="Hirooka S."/>
            <person name="Hirose Y."/>
            <person name="Kanesaki Y."/>
            <person name="Higuchi S."/>
            <person name="Fujiwara T."/>
            <person name="Onuma R."/>
            <person name="Era A."/>
            <person name="Ohbayashi R."/>
            <person name="Uzuka A."/>
            <person name="Nozaki H."/>
            <person name="Yoshikawa H."/>
            <person name="Miyagishima S.Y."/>
        </authorList>
    </citation>
    <scope>NUCLEOTIDE SEQUENCE [LARGE SCALE GENOMIC DNA]</scope>
    <source>
        <strain evidence="1 2">NIES-2499</strain>
    </source>
</reference>
<protein>
    <recommendedName>
        <fullName evidence="3">FAST kinase leucine-rich domain-containing protein</fullName>
    </recommendedName>
</protein>
<evidence type="ECO:0000313" key="2">
    <source>
        <dbReference type="Proteomes" id="UP000232323"/>
    </source>
</evidence>
<proteinExistence type="predicted"/>
<keyword evidence="2" id="KW-1185">Reference proteome</keyword>
<dbReference type="EMBL" id="BEGY01000013">
    <property type="protein sequence ID" value="GAX75619.1"/>
    <property type="molecule type" value="Genomic_DNA"/>
</dbReference>
<evidence type="ECO:0008006" key="3">
    <source>
        <dbReference type="Google" id="ProtNLM"/>
    </source>
</evidence>
<sequence>MLRSLLAFTSGLRQAWKSESQARCMTSLSKAGIPGPDPLMAKTLSSYYGGHIVRRMKLAPSIIELNSVMNKFKEELTPTHFAVAGLRLDALSRSESTGWATHAYHYQRLAADLESRAKQDAGRLILSHIGFILRGLNAIQHRAHPDTLNLLASRVVADDCQRVHSASHKDVKEAMTGFAGQNYLNPTFWSKLFNVLTPSIAQYDAGRLISILATLPYRELADSPSCSVSLREFMKASVTTVATCVNNLPPKLRLDMLIAVSKMPSDTLNTLASEMTLIQDSCMDVLKQRPCPFLPKQVSMLVTACSRLNSETLPAAACVLVVAWMKEGTATQLSSLKLGHAVGIFNAMRQANAGDKEANEIIAKTALTLLQQLEDKGMSVKPSLALSLRQAFSSGPLCLVNGASEVRQHLLKISSANYTSVSG</sequence>
<evidence type="ECO:0000313" key="1">
    <source>
        <dbReference type="EMBL" id="GAX75619.1"/>
    </source>
</evidence>
<organism evidence="1 2">
    <name type="scientific">Chlamydomonas eustigma</name>
    <dbReference type="NCBI Taxonomy" id="1157962"/>
    <lineage>
        <taxon>Eukaryota</taxon>
        <taxon>Viridiplantae</taxon>
        <taxon>Chlorophyta</taxon>
        <taxon>core chlorophytes</taxon>
        <taxon>Chlorophyceae</taxon>
        <taxon>CS clade</taxon>
        <taxon>Chlamydomonadales</taxon>
        <taxon>Chlamydomonadaceae</taxon>
        <taxon>Chlamydomonas</taxon>
    </lineage>
</organism>
<dbReference type="STRING" id="1157962.A0A250WY52"/>
<name>A0A250WY52_9CHLO</name>
<dbReference type="Proteomes" id="UP000232323">
    <property type="component" value="Unassembled WGS sequence"/>
</dbReference>
<dbReference type="OrthoDB" id="547048at2759"/>